<sequence>MYREKICIFYYETVVCAYKNKHRHASWPGIQVWWQPGHGDGLERDQARHGEPELLLHVQLLRRHAIRQPPREGVQQVGQGDLHHLEPEDVARAHPAAGPEREQLQVVALHVHGAADEPLRAELLRVVAPHGGVAADGPDVDEHERAPRDVVAARGRVLAAQPRRQQRRHRVQAEGLLHDGLQVRQVRDVLLGDQAAVADDAVQLLGDLGEDLGLPQELRHGPLDGHRRGVRAASDQVQRESLDAIPFDGDLEFGVVGELQQQVHHVRGDEPAALPPPPLVVLVHHVLQEAIEHLAQPLHPPDVALEVQPAEPRDEVPDAEHAVEEEELVDHPAELGRRDRRARGAALADVLPAQRHARDHVEAVHEQVLLERDGPPAAPGRARGGRRRQGAQQDAQLLAADVLLRPELPVAEQMGLPELARLAPVRPAGRPDDVGVVVGGVLPGRHPGAVDERRVAGPEEEPGRFHGGADDDGDGAEAERHERAVPRGERVDGAVRERADQVEVADHRPRPRPGWHLVLAAGAALPAEDGDEEDGGGEHDAQERV</sequence>
<dbReference type="EMBL" id="BT064329">
    <property type="protein sequence ID" value="ACN29026.1"/>
    <property type="molecule type" value="mRNA"/>
</dbReference>
<evidence type="ECO:0000256" key="1">
    <source>
        <dbReference type="SAM" id="MobiDB-lite"/>
    </source>
</evidence>
<reference evidence="2" key="2">
    <citation type="submission" date="2012-06" db="EMBL/GenBank/DDBJ databases">
        <authorList>
            <person name="Yu Y."/>
            <person name="Currie J."/>
            <person name="Lomeli R."/>
            <person name="Angelova A."/>
            <person name="Collura K."/>
            <person name="Wissotski M."/>
            <person name="Campos D."/>
            <person name="Kudrna D."/>
            <person name="Golser W."/>
            <person name="Ashely E."/>
            <person name="Descour A."/>
            <person name="Fernandes J."/>
            <person name="Soderlund C."/>
            <person name="Walbot V."/>
        </authorList>
    </citation>
    <scope>NUCLEOTIDE SEQUENCE</scope>
    <source>
        <strain evidence="2">B73</strain>
    </source>
</reference>
<name>C0P7R0_MAIZE</name>
<feature type="compositionally biased region" description="Basic and acidic residues" evidence="1">
    <location>
        <begin position="536"/>
        <end position="545"/>
    </location>
</feature>
<feature type="compositionally biased region" description="Basic and acidic residues" evidence="1">
    <location>
        <begin position="448"/>
        <end position="469"/>
    </location>
</feature>
<dbReference type="AlphaFoldDB" id="C0P7R0"/>
<protein>
    <submittedName>
        <fullName evidence="2">Uncharacterized protein</fullName>
    </submittedName>
</protein>
<accession>C0P7R0</accession>
<organism evidence="2">
    <name type="scientific">Zea mays</name>
    <name type="common">Maize</name>
    <dbReference type="NCBI Taxonomy" id="4577"/>
    <lineage>
        <taxon>Eukaryota</taxon>
        <taxon>Viridiplantae</taxon>
        <taxon>Streptophyta</taxon>
        <taxon>Embryophyta</taxon>
        <taxon>Tracheophyta</taxon>
        <taxon>Spermatophyta</taxon>
        <taxon>Magnoliopsida</taxon>
        <taxon>Liliopsida</taxon>
        <taxon>Poales</taxon>
        <taxon>Poaceae</taxon>
        <taxon>PACMAD clade</taxon>
        <taxon>Panicoideae</taxon>
        <taxon>Andropogonodae</taxon>
        <taxon>Andropogoneae</taxon>
        <taxon>Tripsacinae</taxon>
        <taxon>Zea</taxon>
    </lineage>
</organism>
<feature type="region of interest" description="Disordered" evidence="1">
    <location>
        <begin position="372"/>
        <end position="394"/>
    </location>
</feature>
<feature type="region of interest" description="Disordered" evidence="1">
    <location>
        <begin position="441"/>
        <end position="545"/>
    </location>
</feature>
<reference evidence="2" key="1">
    <citation type="journal article" date="2009" name="PLoS Genet.">
        <title>Sequencing, mapping, and analysis of 27,455 maize full-length cDNAs.</title>
        <authorList>
            <person name="Soderlund C."/>
            <person name="Descour A."/>
            <person name="Kudrna D."/>
            <person name="Bomhoff M."/>
            <person name="Boyd L."/>
            <person name="Currie J."/>
            <person name="Angelova A."/>
            <person name="Collura K."/>
            <person name="Wissotski M."/>
            <person name="Ashley E."/>
            <person name="Morrow D."/>
            <person name="Fernandes J."/>
            <person name="Walbot V."/>
            <person name="Yu Y."/>
        </authorList>
    </citation>
    <scope>NUCLEOTIDE SEQUENCE</scope>
    <source>
        <strain evidence="2">B73</strain>
    </source>
</reference>
<feature type="compositionally biased region" description="Basic and acidic residues" evidence="1">
    <location>
        <begin position="477"/>
        <end position="508"/>
    </location>
</feature>
<evidence type="ECO:0000313" key="2">
    <source>
        <dbReference type="EMBL" id="ACN29026.1"/>
    </source>
</evidence>
<proteinExistence type="evidence at transcript level"/>